<dbReference type="Pfam" id="PF00590">
    <property type="entry name" value="TP_methylase"/>
    <property type="match status" value="1"/>
</dbReference>
<dbReference type="NCBIfam" id="NF004790">
    <property type="entry name" value="PRK06136.1"/>
    <property type="match status" value="1"/>
</dbReference>
<dbReference type="GO" id="GO:0019354">
    <property type="term" value="P:siroheme biosynthetic process"/>
    <property type="evidence" value="ECO:0007669"/>
    <property type="project" value="InterPro"/>
</dbReference>
<evidence type="ECO:0000313" key="11">
    <source>
        <dbReference type="Proteomes" id="UP000557307"/>
    </source>
</evidence>
<dbReference type="InterPro" id="IPR050161">
    <property type="entry name" value="Siro_Cobalamin_biosynth"/>
</dbReference>
<dbReference type="CDD" id="cd11642">
    <property type="entry name" value="SUMT"/>
    <property type="match status" value="1"/>
</dbReference>
<dbReference type="RefSeq" id="WP_184171251.1">
    <property type="nucleotide sequence ID" value="NZ_JACHGF010000001.1"/>
</dbReference>
<evidence type="ECO:0000256" key="2">
    <source>
        <dbReference type="ARBA" id="ARBA00012162"/>
    </source>
</evidence>
<dbReference type="GO" id="GO:0032259">
    <property type="term" value="P:methylation"/>
    <property type="evidence" value="ECO:0007669"/>
    <property type="project" value="UniProtKB-KW"/>
</dbReference>
<evidence type="ECO:0000256" key="6">
    <source>
        <dbReference type="ARBA" id="ARBA00023244"/>
    </source>
</evidence>
<gene>
    <name evidence="10" type="ORF">HNQ92_000810</name>
</gene>
<dbReference type="InterPro" id="IPR014776">
    <property type="entry name" value="4pyrrole_Mease_sub2"/>
</dbReference>
<evidence type="ECO:0000256" key="8">
    <source>
        <dbReference type="RuleBase" id="RU003960"/>
    </source>
</evidence>
<protein>
    <recommendedName>
        <fullName evidence="2">uroporphyrinogen-III C-methyltransferase</fullName>
        <ecNumber evidence="2">2.1.1.107</ecNumber>
    </recommendedName>
</protein>
<dbReference type="Proteomes" id="UP000557307">
    <property type="component" value="Unassembled WGS sequence"/>
</dbReference>
<dbReference type="NCBIfam" id="TIGR01469">
    <property type="entry name" value="cobA_cysG_Cterm"/>
    <property type="match status" value="1"/>
</dbReference>
<name>A0A840TSL7_9BACT</name>
<dbReference type="InterPro" id="IPR003043">
    <property type="entry name" value="Uropor_MeTrfase_CS"/>
</dbReference>
<dbReference type="PROSITE" id="PS00840">
    <property type="entry name" value="SUMT_2"/>
    <property type="match status" value="1"/>
</dbReference>
<evidence type="ECO:0000256" key="3">
    <source>
        <dbReference type="ARBA" id="ARBA00022603"/>
    </source>
</evidence>
<dbReference type="EMBL" id="JACHGF010000001">
    <property type="protein sequence ID" value="MBB5282689.1"/>
    <property type="molecule type" value="Genomic_DNA"/>
</dbReference>
<accession>A0A840TSL7</accession>
<keyword evidence="6" id="KW-0627">Porphyrin biosynthesis</keyword>
<keyword evidence="4 8" id="KW-0808">Transferase</keyword>
<keyword evidence="11" id="KW-1185">Reference proteome</keyword>
<dbReference type="PANTHER" id="PTHR45790:SF3">
    <property type="entry name" value="S-ADENOSYL-L-METHIONINE-DEPENDENT UROPORPHYRINOGEN III METHYLTRANSFERASE, CHLOROPLASTIC"/>
    <property type="match status" value="1"/>
</dbReference>
<evidence type="ECO:0000259" key="9">
    <source>
        <dbReference type="Pfam" id="PF00590"/>
    </source>
</evidence>
<dbReference type="AlphaFoldDB" id="A0A840TSL7"/>
<dbReference type="InterPro" id="IPR035996">
    <property type="entry name" value="4pyrrol_Methylase_sf"/>
</dbReference>
<dbReference type="PROSITE" id="PS00839">
    <property type="entry name" value="SUMT_1"/>
    <property type="match status" value="1"/>
</dbReference>
<dbReference type="Gene3D" id="3.30.950.10">
    <property type="entry name" value="Methyltransferase, Cobalt-precorrin-4 Transmethylase, Domain 2"/>
    <property type="match status" value="1"/>
</dbReference>
<keyword evidence="5" id="KW-0949">S-adenosyl-L-methionine</keyword>
<dbReference type="Gene3D" id="3.40.1010.10">
    <property type="entry name" value="Cobalt-precorrin-4 Transmethylase, Domain 1"/>
    <property type="match status" value="1"/>
</dbReference>
<comment type="pathway">
    <text evidence="7">Porphyrin-containing compound metabolism; siroheme biosynthesis; precorrin-2 from uroporphyrinogen III: step 1/1.</text>
</comment>
<evidence type="ECO:0000256" key="5">
    <source>
        <dbReference type="ARBA" id="ARBA00022691"/>
    </source>
</evidence>
<dbReference type="InterPro" id="IPR006366">
    <property type="entry name" value="CobA/CysG_C"/>
</dbReference>
<comment type="caution">
    <text evidence="10">The sequence shown here is derived from an EMBL/GenBank/DDBJ whole genome shotgun (WGS) entry which is preliminary data.</text>
</comment>
<proteinExistence type="inferred from homology"/>
<dbReference type="GO" id="GO:0004851">
    <property type="term" value="F:uroporphyrin-III C-methyltransferase activity"/>
    <property type="evidence" value="ECO:0007669"/>
    <property type="project" value="UniProtKB-EC"/>
</dbReference>
<dbReference type="SUPFAM" id="SSF53790">
    <property type="entry name" value="Tetrapyrrole methylase"/>
    <property type="match status" value="1"/>
</dbReference>
<keyword evidence="3 8" id="KW-0489">Methyltransferase</keyword>
<dbReference type="InterPro" id="IPR014777">
    <property type="entry name" value="4pyrrole_Mease_sub1"/>
</dbReference>
<dbReference type="PANTHER" id="PTHR45790">
    <property type="entry name" value="SIROHEME SYNTHASE-RELATED"/>
    <property type="match status" value="1"/>
</dbReference>
<evidence type="ECO:0000256" key="4">
    <source>
        <dbReference type="ARBA" id="ARBA00022679"/>
    </source>
</evidence>
<organism evidence="10 11">
    <name type="scientific">Rhabdobacter roseus</name>
    <dbReference type="NCBI Taxonomy" id="1655419"/>
    <lineage>
        <taxon>Bacteria</taxon>
        <taxon>Pseudomonadati</taxon>
        <taxon>Bacteroidota</taxon>
        <taxon>Cytophagia</taxon>
        <taxon>Cytophagales</taxon>
        <taxon>Cytophagaceae</taxon>
        <taxon>Rhabdobacter</taxon>
    </lineage>
</organism>
<evidence type="ECO:0000256" key="7">
    <source>
        <dbReference type="ARBA" id="ARBA00025705"/>
    </source>
</evidence>
<feature type="domain" description="Tetrapyrrole methylase" evidence="9">
    <location>
        <begin position="4"/>
        <end position="212"/>
    </location>
</feature>
<dbReference type="FunFam" id="3.40.1010.10:FF:000001">
    <property type="entry name" value="Siroheme synthase"/>
    <property type="match status" value="1"/>
</dbReference>
<evidence type="ECO:0000256" key="1">
    <source>
        <dbReference type="ARBA" id="ARBA00005879"/>
    </source>
</evidence>
<sequence length="253" mass="27364">MQPKLTLVGAGPGDGELMTLKGMKVLQQADVLLYDDLIDPALLDHAPREALRIYVGKRAGRASFRQEEINALAVRLARKRGHVVRLKGGDPFVFGRGHEEMEYAQRHGVPCEVVPGVSSCVAVPAAQGIPVTRRGLSESFWVITGTTRTGELSDDLYLAAQSKATVVVLMGLNKLDELCAIYAQLGRGHLPMAVIQNGTRRRERSVVGQVWEIPRLVAERGLGAPAVLVIGEVVTLHPAYVSEYLRSAASVAL</sequence>
<dbReference type="EC" id="2.1.1.107" evidence="2"/>
<dbReference type="InterPro" id="IPR000878">
    <property type="entry name" value="4pyrrol_Mease"/>
</dbReference>
<evidence type="ECO:0000313" key="10">
    <source>
        <dbReference type="EMBL" id="MBB5282689.1"/>
    </source>
</evidence>
<reference evidence="10 11" key="1">
    <citation type="submission" date="2020-08" db="EMBL/GenBank/DDBJ databases">
        <title>Genomic Encyclopedia of Type Strains, Phase IV (KMG-IV): sequencing the most valuable type-strain genomes for metagenomic binning, comparative biology and taxonomic classification.</title>
        <authorList>
            <person name="Goeker M."/>
        </authorList>
    </citation>
    <scope>NUCLEOTIDE SEQUENCE [LARGE SCALE GENOMIC DNA]</scope>
    <source>
        <strain evidence="10 11">DSM 105074</strain>
    </source>
</reference>
<comment type="similarity">
    <text evidence="1 8">Belongs to the precorrin methyltransferase family.</text>
</comment>